<protein>
    <submittedName>
        <fullName evidence="1">Uncharacterized protein</fullName>
    </submittedName>
</protein>
<evidence type="ECO:0000313" key="2">
    <source>
        <dbReference type="Proteomes" id="UP000822688"/>
    </source>
</evidence>
<keyword evidence="2" id="KW-1185">Reference proteome</keyword>
<sequence length="132" mass="15147">LHVYELNNRFNPGIQFYPIIACRCNKTSCHTCSVELYHPINVLKHILEWRPVHSSYIVIIGMVHVFIALSGGRCLHLCVHHCYLLHCYIFSLSPVIPTPCSISILPTCISCYWFLETGRAYNTLLKIFLVPS</sequence>
<accession>A0A8T0HT90</accession>
<organism evidence="1 2">
    <name type="scientific">Ceratodon purpureus</name>
    <name type="common">Fire moss</name>
    <name type="synonym">Dicranum purpureum</name>
    <dbReference type="NCBI Taxonomy" id="3225"/>
    <lineage>
        <taxon>Eukaryota</taxon>
        <taxon>Viridiplantae</taxon>
        <taxon>Streptophyta</taxon>
        <taxon>Embryophyta</taxon>
        <taxon>Bryophyta</taxon>
        <taxon>Bryophytina</taxon>
        <taxon>Bryopsida</taxon>
        <taxon>Dicranidae</taxon>
        <taxon>Pseudoditrichales</taxon>
        <taxon>Ditrichaceae</taxon>
        <taxon>Ceratodon</taxon>
    </lineage>
</organism>
<proteinExistence type="predicted"/>
<comment type="caution">
    <text evidence="1">The sequence shown here is derived from an EMBL/GenBank/DDBJ whole genome shotgun (WGS) entry which is preliminary data.</text>
</comment>
<feature type="non-terminal residue" evidence="1">
    <location>
        <position position="1"/>
    </location>
</feature>
<name>A0A8T0HT90_CERPU</name>
<reference evidence="1" key="1">
    <citation type="submission" date="2020-06" db="EMBL/GenBank/DDBJ databases">
        <title>WGS assembly of Ceratodon purpureus strain R40.</title>
        <authorList>
            <person name="Carey S.B."/>
            <person name="Jenkins J."/>
            <person name="Shu S."/>
            <person name="Lovell J.T."/>
            <person name="Sreedasyam A."/>
            <person name="Maumus F."/>
            <person name="Tiley G.P."/>
            <person name="Fernandez-Pozo N."/>
            <person name="Barry K."/>
            <person name="Chen C."/>
            <person name="Wang M."/>
            <person name="Lipzen A."/>
            <person name="Daum C."/>
            <person name="Saski C.A."/>
            <person name="Payton A.C."/>
            <person name="Mcbreen J.C."/>
            <person name="Conrad R.E."/>
            <person name="Kollar L.M."/>
            <person name="Olsson S."/>
            <person name="Huttunen S."/>
            <person name="Landis J.B."/>
            <person name="Wickett N.J."/>
            <person name="Johnson M.G."/>
            <person name="Rensing S.A."/>
            <person name="Grimwood J."/>
            <person name="Schmutz J."/>
            <person name="Mcdaniel S.F."/>
        </authorList>
    </citation>
    <scope>NUCLEOTIDE SEQUENCE</scope>
    <source>
        <strain evidence="1">R40</strain>
    </source>
</reference>
<dbReference type="AlphaFoldDB" id="A0A8T0HT90"/>
<dbReference type="EMBL" id="CM026426">
    <property type="protein sequence ID" value="KAG0573945.1"/>
    <property type="molecule type" value="Genomic_DNA"/>
</dbReference>
<evidence type="ECO:0000313" key="1">
    <source>
        <dbReference type="EMBL" id="KAG0573945.1"/>
    </source>
</evidence>
<dbReference type="Proteomes" id="UP000822688">
    <property type="component" value="Chromosome V"/>
</dbReference>
<gene>
    <name evidence="1" type="ORF">KC19_VG223800</name>
</gene>